<evidence type="ECO:0000256" key="8">
    <source>
        <dbReference type="ARBA" id="ARBA00022741"/>
    </source>
</evidence>
<name>A0A099SXT7_METMT</name>
<comment type="function">
    <text evidence="2">Catalyzes the phosphorylation of pyruvate to phosphoenolpyruvate.</text>
</comment>
<evidence type="ECO:0000256" key="10">
    <source>
        <dbReference type="ARBA" id="ARBA00022840"/>
    </source>
</evidence>
<keyword evidence="9" id="KW-0418">Kinase</keyword>
<dbReference type="Gene3D" id="3.30.1490.20">
    <property type="entry name" value="ATP-grasp fold, A domain"/>
    <property type="match status" value="1"/>
</dbReference>
<comment type="similarity">
    <text evidence="4">Belongs to the PEP-utilizing enzyme family.</text>
</comment>
<evidence type="ECO:0000259" key="14">
    <source>
        <dbReference type="Pfam" id="PF01326"/>
    </source>
</evidence>
<proteinExistence type="inferred from homology"/>
<evidence type="ECO:0000256" key="11">
    <source>
        <dbReference type="ARBA" id="ARBA00022842"/>
    </source>
</evidence>
<comment type="catalytic activity">
    <reaction evidence="13">
        <text>pyruvate + ATP + H2O = phosphoenolpyruvate + AMP + phosphate + 2 H(+)</text>
        <dbReference type="Rhea" id="RHEA:11364"/>
        <dbReference type="ChEBI" id="CHEBI:15361"/>
        <dbReference type="ChEBI" id="CHEBI:15377"/>
        <dbReference type="ChEBI" id="CHEBI:15378"/>
        <dbReference type="ChEBI" id="CHEBI:30616"/>
        <dbReference type="ChEBI" id="CHEBI:43474"/>
        <dbReference type="ChEBI" id="CHEBI:58702"/>
        <dbReference type="ChEBI" id="CHEBI:456215"/>
        <dbReference type="EC" id="2.7.9.2"/>
    </reaction>
</comment>
<dbReference type="PANTHER" id="PTHR43030">
    <property type="entry name" value="PHOSPHOENOLPYRUVATE SYNTHASE"/>
    <property type="match status" value="1"/>
</dbReference>
<comment type="caution">
    <text evidence="15">The sequence shown here is derived from an EMBL/GenBank/DDBJ whole genome shotgun (WGS) entry which is preliminary data.</text>
</comment>
<keyword evidence="8" id="KW-0547">Nucleotide-binding</keyword>
<dbReference type="OrthoDB" id="74701at2157"/>
<keyword evidence="11" id="KW-0460">Magnesium</keyword>
<accession>A0A099SXT7</accession>
<dbReference type="EC" id="2.7.9.2" evidence="5"/>
<evidence type="ECO:0000256" key="7">
    <source>
        <dbReference type="ARBA" id="ARBA00022723"/>
    </source>
</evidence>
<dbReference type="Pfam" id="PF01326">
    <property type="entry name" value="PPDK_N"/>
    <property type="match status" value="1"/>
</dbReference>
<keyword evidence="6" id="KW-0808">Transferase</keyword>
<sequence length="871" mass="99303">MDKRIASSGLGGLDELLQNLWYGDNVVWQVDELEDYIFFAEKFTENAIKEGHRCVYIRFAPHKPILRPMDGLEIVEVDPANGFDYFSTEVHRIIESYGRETFYVFDNLSTLVVEWATDELLANFFKATCPYLYELDTVTYFALTKGRHGHQAIAAIRETTQLLLNFYHVEGNAYLHPLKVYGRYSSQMFLPHLMQDDKWVPLFNSGEAASVSGGKDHHILDPGASSIAPWDTIYRKALQYQMLYEEDKVPLQEMMALKSELCRMIIGERPRFRELAEKYFDIDDLLYTRERIIGSGMIGGKSVGMLLSRNIVLKEDDSGEFAKIMEPHDSFYIGSDVFFTFLINNDLFRLKMDLSNGYRLSKEEFQSVEQRFLEGTFPDDIMEQFRSMLDYFGQAPIIVRSSSLLEDNFGNAFAGKYRSEFCTNQGDPEERMAAFLEAVKLVYASALDPDALIYRKVHGLDNTDEQMAILVQRVSGTHYKDYFFPALAGVTFSRNLFAWSEQIDPNKGMIRLVFGLGTRAVDRVDRDYPRIISVSHPQLRPERGRQVARYSQIEVDLLDLERNEFRTVPVSALLKDFDYPKLNMYASLLKDDYVKDPVTNFISAADGKLILTFNNLIFKTKLVEIIGNAIQTIEKAYGQPVDVEFTAFIGKSNNIKLNILQCRPMKIPGKAESFSVPADLGQDEILFRSSKTISGGVVPDIRYIVYVDPIIYSTDVDFEEKQSLGRIIGHLNEKLGKDGEKFILMGPGRWGSSNLELGVNVTYSEIRNTSVLIEVAIQTTEHRPDVSYGTHFFQDLVEEEIIYLPLYPDEPESQFNEKFFARSANSFSDILPGYDSFSDIIKLIDVPAVTGSHACVSADPEKQDAICFLKK</sequence>
<evidence type="ECO:0000313" key="16">
    <source>
        <dbReference type="Proteomes" id="UP000029859"/>
    </source>
</evidence>
<evidence type="ECO:0000256" key="3">
    <source>
        <dbReference type="ARBA" id="ARBA00004742"/>
    </source>
</evidence>
<gene>
    <name evidence="15" type="ORF">LI82_07995</name>
</gene>
<dbReference type="Gene3D" id="3.30.470.20">
    <property type="entry name" value="ATP-grasp fold, B domain"/>
    <property type="match status" value="1"/>
</dbReference>
<evidence type="ECO:0000256" key="2">
    <source>
        <dbReference type="ARBA" id="ARBA00002988"/>
    </source>
</evidence>
<dbReference type="EMBL" id="JRHO01000014">
    <property type="protein sequence ID" value="KGK97712.1"/>
    <property type="molecule type" value="Genomic_DNA"/>
</dbReference>
<comment type="cofactor">
    <cofactor evidence="1">
        <name>Mg(2+)</name>
        <dbReference type="ChEBI" id="CHEBI:18420"/>
    </cofactor>
</comment>
<organism evidence="15 16">
    <name type="scientific">Methanococcoides methylutens</name>
    <dbReference type="NCBI Taxonomy" id="2226"/>
    <lineage>
        <taxon>Archaea</taxon>
        <taxon>Methanobacteriati</taxon>
        <taxon>Methanobacteriota</taxon>
        <taxon>Stenosarchaea group</taxon>
        <taxon>Methanomicrobia</taxon>
        <taxon>Methanosarcinales</taxon>
        <taxon>Methanosarcinaceae</taxon>
        <taxon>Methanococcoides</taxon>
    </lineage>
</organism>
<evidence type="ECO:0000313" key="15">
    <source>
        <dbReference type="EMBL" id="KGK97712.1"/>
    </source>
</evidence>
<keyword evidence="16" id="KW-1185">Reference proteome</keyword>
<dbReference type="GO" id="GO:0008986">
    <property type="term" value="F:pyruvate, water dikinase activity"/>
    <property type="evidence" value="ECO:0007669"/>
    <property type="project" value="UniProtKB-EC"/>
</dbReference>
<keyword evidence="7" id="KW-0479">Metal-binding</keyword>
<evidence type="ECO:0000256" key="13">
    <source>
        <dbReference type="ARBA" id="ARBA00047700"/>
    </source>
</evidence>
<evidence type="ECO:0000256" key="12">
    <source>
        <dbReference type="ARBA" id="ARBA00033470"/>
    </source>
</evidence>
<dbReference type="Proteomes" id="UP000029859">
    <property type="component" value="Unassembled WGS sequence"/>
</dbReference>
<reference evidence="15 16" key="1">
    <citation type="submission" date="2014-09" db="EMBL/GenBank/DDBJ databases">
        <title>Draft genome sequence of an obligately methylotrophic methanogen, Methanococcoides methylutens, isolated from marine sediment.</title>
        <authorList>
            <person name="Guan Y."/>
            <person name="Ngugi D.K."/>
            <person name="Blom J."/>
            <person name="Ali S."/>
            <person name="Ferry J.G."/>
            <person name="Stingl U."/>
        </authorList>
    </citation>
    <scope>NUCLEOTIDE SEQUENCE [LARGE SCALE GENOMIC DNA]</scope>
    <source>
        <strain evidence="15 16">DSM 2657</strain>
    </source>
</reference>
<dbReference type="InterPro" id="IPR006319">
    <property type="entry name" value="PEP_synth"/>
</dbReference>
<evidence type="ECO:0000256" key="9">
    <source>
        <dbReference type="ARBA" id="ARBA00022777"/>
    </source>
</evidence>
<feature type="domain" description="Pyruvate phosphate dikinase AMP/ATP-binding" evidence="14">
    <location>
        <begin position="297"/>
        <end position="672"/>
    </location>
</feature>
<comment type="pathway">
    <text evidence="3">Carbohydrate biosynthesis; gluconeogenesis.</text>
</comment>
<evidence type="ECO:0000256" key="5">
    <source>
        <dbReference type="ARBA" id="ARBA00011996"/>
    </source>
</evidence>
<dbReference type="InterPro" id="IPR002192">
    <property type="entry name" value="PPDK_AMP/ATP-bd"/>
</dbReference>
<keyword evidence="15" id="KW-0670">Pyruvate</keyword>
<dbReference type="RefSeq" id="WP_048194722.1">
    <property type="nucleotide sequence ID" value="NZ_CAAGSM010000005.1"/>
</dbReference>
<dbReference type="AlphaFoldDB" id="A0A099SXT7"/>
<protein>
    <recommendedName>
        <fullName evidence="5">pyruvate, water dikinase</fullName>
        <ecNumber evidence="5">2.7.9.2</ecNumber>
    </recommendedName>
    <alternativeName>
        <fullName evidence="12">Pyruvate, water dikinase</fullName>
    </alternativeName>
</protein>
<evidence type="ECO:0000256" key="6">
    <source>
        <dbReference type="ARBA" id="ARBA00022679"/>
    </source>
</evidence>
<dbReference type="InterPro" id="IPR013815">
    <property type="entry name" value="ATP_grasp_subdomain_1"/>
</dbReference>
<dbReference type="GO" id="GO:0046872">
    <property type="term" value="F:metal ion binding"/>
    <property type="evidence" value="ECO:0007669"/>
    <property type="project" value="UniProtKB-KW"/>
</dbReference>
<dbReference type="PANTHER" id="PTHR43030:SF1">
    <property type="entry name" value="PHOSPHOENOLPYRUVATE SYNTHASE"/>
    <property type="match status" value="1"/>
</dbReference>
<keyword evidence="10" id="KW-0067">ATP-binding</keyword>
<evidence type="ECO:0000256" key="1">
    <source>
        <dbReference type="ARBA" id="ARBA00001946"/>
    </source>
</evidence>
<dbReference type="GO" id="GO:0005524">
    <property type="term" value="F:ATP binding"/>
    <property type="evidence" value="ECO:0007669"/>
    <property type="project" value="UniProtKB-KW"/>
</dbReference>
<evidence type="ECO:0000256" key="4">
    <source>
        <dbReference type="ARBA" id="ARBA00007837"/>
    </source>
</evidence>
<dbReference type="SUPFAM" id="SSF56059">
    <property type="entry name" value="Glutathione synthetase ATP-binding domain-like"/>
    <property type="match status" value="1"/>
</dbReference>